<dbReference type="PANTHER" id="PTHR11846:SF0">
    <property type="entry name" value="ADENYLOSUCCINATE SYNTHETASE"/>
    <property type="match status" value="1"/>
</dbReference>
<dbReference type="PANTHER" id="PTHR11846">
    <property type="entry name" value="ADENYLOSUCCINATE SYNTHETASE"/>
    <property type="match status" value="1"/>
</dbReference>
<accession>A0A382ZJJ4</accession>
<dbReference type="EMBL" id="UINC01184422">
    <property type="protein sequence ID" value="SVD95631.1"/>
    <property type="molecule type" value="Genomic_DNA"/>
</dbReference>
<dbReference type="Gene3D" id="3.90.170.10">
    <property type="entry name" value="Adenylosuccinate Synthetase, subunit A, domain 3"/>
    <property type="match status" value="1"/>
</dbReference>
<evidence type="ECO:0000313" key="1">
    <source>
        <dbReference type="EMBL" id="SVD95631.1"/>
    </source>
</evidence>
<sequence>RRCGWFDAVSARYSAALNGMTSAILTRLDILDGFSSIKICVGYRLNEEIIDRFPSSTVVLDKCEPVYEEVVGWDTPTQGARSAADLPAEAVAYVKRLEELIGCPISMISTGPHRDEVVVLRSAW</sequence>
<reference evidence="1" key="1">
    <citation type="submission" date="2018-05" db="EMBL/GenBank/DDBJ databases">
        <authorList>
            <person name="Lanie J.A."/>
            <person name="Ng W.-L."/>
            <person name="Kazmierczak K.M."/>
            <person name="Andrzejewski T.M."/>
            <person name="Davidsen T.M."/>
            <person name="Wayne K.J."/>
            <person name="Tettelin H."/>
            <person name="Glass J.I."/>
            <person name="Rusch D."/>
            <person name="Podicherti R."/>
            <person name="Tsui H.-C.T."/>
            <person name="Winkler M.E."/>
        </authorList>
    </citation>
    <scope>NUCLEOTIDE SEQUENCE</scope>
</reference>
<dbReference type="AlphaFoldDB" id="A0A382ZJJ4"/>
<dbReference type="SMART" id="SM00788">
    <property type="entry name" value="Adenylsucc_synt"/>
    <property type="match status" value="1"/>
</dbReference>
<organism evidence="1">
    <name type="scientific">marine metagenome</name>
    <dbReference type="NCBI Taxonomy" id="408172"/>
    <lineage>
        <taxon>unclassified sequences</taxon>
        <taxon>metagenomes</taxon>
        <taxon>ecological metagenomes</taxon>
    </lineage>
</organism>
<evidence type="ECO:0008006" key="2">
    <source>
        <dbReference type="Google" id="ProtNLM"/>
    </source>
</evidence>
<dbReference type="GO" id="GO:0046040">
    <property type="term" value="P:IMP metabolic process"/>
    <property type="evidence" value="ECO:0007669"/>
    <property type="project" value="TreeGrafter"/>
</dbReference>
<dbReference type="SUPFAM" id="SSF52540">
    <property type="entry name" value="P-loop containing nucleoside triphosphate hydrolases"/>
    <property type="match status" value="1"/>
</dbReference>
<dbReference type="GO" id="GO:0000166">
    <property type="term" value="F:nucleotide binding"/>
    <property type="evidence" value="ECO:0007669"/>
    <property type="project" value="InterPro"/>
</dbReference>
<proteinExistence type="inferred from homology"/>
<dbReference type="GO" id="GO:0005737">
    <property type="term" value="C:cytoplasm"/>
    <property type="evidence" value="ECO:0007669"/>
    <property type="project" value="TreeGrafter"/>
</dbReference>
<dbReference type="InterPro" id="IPR027417">
    <property type="entry name" value="P-loop_NTPase"/>
</dbReference>
<feature type="non-terminal residue" evidence="1">
    <location>
        <position position="1"/>
    </location>
</feature>
<dbReference type="Pfam" id="PF00709">
    <property type="entry name" value="Adenylsucc_synt"/>
    <property type="match status" value="1"/>
</dbReference>
<protein>
    <recommendedName>
        <fullName evidence="2">Adenylosuccinate synthase</fullName>
    </recommendedName>
</protein>
<dbReference type="InterPro" id="IPR001114">
    <property type="entry name" value="Adenylosuccinate_synthetase"/>
</dbReference>
<name>A0A382ZJJ4_9ZZZZ</name>
<dbReference type="HAMAP" id="MF_00011">
    <property type="entry name" value="Adenylosucc_synth"/>
    <property type="match status" value="1"/>
</dbReference>
<dbReference type="InterPro" id="IPR042111">
    <property type="entry name" value="Adenylosuccinate_synth_dom3"/>
</dbReference>
<dbReference type="GO" id="GO:0044208">
    <property type="term" value="P:'de novo' AMP biosynthetic process"/>
    <property type="evidence" value="ECO:0007669"/>
    <property type="project" value="TreeGrafter"/>
</dbReference>
<gene>
    <name evidence="1" type="ORF">METZ01_LOCUS448485</name>
</gene>
<dbReference type="GO" id="GO:0004019">
    <property type="term" value="F:adenylosuccinate synthase activity"/>
    <property type="evidence" value="ECO:0007669"/>
    <property type="project" value="InterPro"/>
</dbReference>